<proteinExistence type="predicted"/>
<sequence>MDVLNLDLPDSYKQFMNSRDEIVDLYYEFSRKKPKTLKKEYGIWCSFMLEQYSFSDKVPNYKILSDNERYFKDIEGFTTGINIELVKKSFAFGLASSEGGILFFHPENFSIWEIYPDLYINFLADTFDEFITNAKFCRKWDHKNCSLHSVEYLLQF</sequence>
<accession>U7V3F2</accession>
<name>U7V3F2_9MICC</name>
<organism evidence="1 2">
    <name type="scientific">Rothia aeria F0184</name>
    <dbReference type="NCBI Taxonomy" id="888019"/>
    <lineage>
        <taxon>Bacteria</taxon>
        <taxon>Bacillati</taxon>
        <taxon>Actinomycetota</taxon>
        <taxon>Actinomycetes</taxon>
        <taxon>Micrococcales</taxon>
        <taxon>Micrococcaceae</taxon>
        <taxon>Rothia</taxon>
    </lineage>
</organism>
<dbReference type="Proteomes" id="UP000017174">
    <property type="component" value="Unassembled WGS sequence"/>
</dbReference>
<reference evidence="1 2" key="1">
    <citation type="submission" date="2013-08" db="EMBL/GenBank/DDBJ databases">
        <authorList>
            <person name="Weinstock G."/>
            <person name="Sodergren E."/>
            <person name="Wylie T."/>
            <person name="Fulton L."/>
            <person name="Fulton R."/>
            <person name="Fronick C."/>
            <person name="O'Laughlin M."/>
            <person name="Godfrey J."/>
            <person name="Miner T."/>
            <person name="Herter B."/>
            <person name="Appelbaum E."/>
            <person name="Cordes M."/>
            <person name="Lek S."/>
            <person name="Wollam A."/>
            <person name="Pepin K.H."/>
            <person name="Palsikar V.B."/>
            <person name="Mitreva M."/>
            <person name="Wilson R.K."/>
        </authorList>
    </citation>
    <scope>NUCLEOTIDE SEQUENCE [LARGE SCALE GENOMIC DNA]</scope>
    <source>
        <strain evidence="1 2">F0184</strain>
    </source>
</reference>
<evidence type="ECO:0000313" key="2">
    <source>
        <dbReference type="Proteomes" id="UP000017174"/>
    </source>
</evidence>
<dbReference type="EMBL" id="AXZG01000055">
    <property type="protein sequence ID" value="ERT65273.1"/>
    <property type="molecule type" value="Genomic_DNA"/>
</dbReference>
<protein>
    <recommendedName>
        <fullName evidence="3">Knr4/Smi1-like domain-containing protein</fullName>
    </recommendedName>
</protein>
<dbReference type="RefSeq" id="WP_023134251.1">
    <property type="nucleotide sequence ID" value="NZ_KI518033.1"/>
</dbReference>
<evidence type="ECO:0000313" key="1">
    <source>
        <dbReference type="EMBL" id="ERT65273.1"/>
    </source>
</evidence>
<evidence type="ECO:0008006" key="3">
    <source>
        <dbReference type="Google" id="ProtNLM"/>
    </source>
</evidence>
<gene>
    <name evidence="1" type="ORF">HMPREF0742_02118</name>
</gene>
<dbReference type="HOGENOM" id="CLU_1685286_0_0_11"/>
<dbReference type="AlphaFoldDB" id="U7V3F2"/>
<comment type="caution">
    <text evidence="1">The sequence shown here is derived from an EMBL/GenBank/DDBJ whole genome shotgun (WGS) entry which is preliminary data.</text>
</comment>